<reference evidence="2 3" key="1">
    <citation type="submission" date="2021-05" db="EMBL/GenBank/DDBJ databases">
        <title>Comparative genomic studies on the polysaccharide-degrading batcterial strains of the Flammeovirga genus.</title>
        <authorList>
            <person name="Zewei F."/>
            <person name="Zheng Z."/>
            <person name="Yu L."/>
            <person name="Ruyue G."/>
            <person name="Yanhong M."/>
            <person name="Yuanyuan C."/>
            <person name="Jingyan G."/>
            <person name="Wenjun H."/>
        </authorList>
    </citation>
    <scope>NUCLEOTIDE SEQUENCE [LARGE SCALE GENOMIC DNA]</scope>
    <source>
        <strain evidence="2 3">NBRC:100898</strain>
    </source>
</reference>
<gene>
    <name evidence="2" type="ORF">KMW28_11795</name>
</gene>
<evidence type="ECO:0000256" key="1">
    <source>
        <dbReference type="SAM" id="SignalP"/>
    </source>
</evidence>
<sequence length="200" mass="23148">MRYSSILLLLSIFHFGCSKSAQKAEFYQIENIKTDQALEAAVYLDSATLHSYLSPVFDSIVLSIQFDENVEPQQNNFDEGNCEVKAYKKKNDAWSVVESQTDCGSQGNQVIRWIYKNNRLVFYQDISSVNLTNEPADFYIYDELLIQREGELHSMEREITVEEFHSGLISKSYYHNNRTVTQIESASKWLIRELFAENGL</sequence>
<dbReference type="EMBL" id="CP076132">
    <property type="protein sequence ID" value="QWG00334.1"/>
    <property type="molecule type" value="Genomic_DNA"/>
</dbReference>
<protein>
    <recommendedName>
        <fullName evidence="4">Lipoprotein</fullName>
    </recommendedName>
</protein>
<accession>A0AAX1MYL7</accession>
<feature type="signal peptide" evidence="1">
    <location>
        <begin position="1"/>
        <end position="23"/>
    </location>
</feature>
<dbReference type="KEGG" id="fya:KMW28_11795"/>
<evidence type="ECO:0000313" key="3">
    <source>
        <dbReference type="Proteomes" id="UP000678679"/>
    </source>
</evidence>
<organism evidence="2 3">
    <name type="scientific">Flammeovirga yaeyamensis</name>
    <dbReference type="NCBI Taxonomy" id="367791"/>
    <lineage>
        <taxon>Bacteria</taxon>
        <taxon>Pseudomonadati</taxon>
        <taxon>Bacteroidota</taxon>
        <taxon>Cytophagia</taxon>
        <taxon>Cytophagales</taxon>
        <taxon>Flammeovirgaceae</taxon>
        <taxon>Flammeovirga</taxon>
    </lineage>
</organism>
<dbReference type="RefSeq" id="WP_169663248.1">
    <property type="nucleotide sequence ID" value="NZ_CP076132.1"/>
</dbReference>
<dbReference type="AlphaFoldDB" id="A0AAX1MYL7"/>
<proteinExistence type="predicted"/>
<evidence type="ECO:0000313" key="2">
    <source>
        <dbReference type="EMBL" id="QWG00334.1"/>
    </source>
</evidence>
<dbReference type="Proteomes" id="UP000678679">
    <property type="component" value="Chromosome 1"/>
</dbReference>
<feature type="chain" id="PRO_5043735121" description="Lipoprotein" evidence="1">
    <location>
        <begin position="24"/>
        <end position="200"/>
    </location>
</feature>
<keyword evidence="1" id="KW-0732">Signal</keyword>
<name>A0AAX1MYL7_9BACT</name>
<keyword evidence="3" id="KW-1185">Reference proteome</keyword>
<evidence type="ECO:0008006" key="4">
    <source>
        <dbReference type="Google" id="ProtNLM"/>
    </source>
</evidence>